<protein>
    <submittedName>
        <fullName evidence="1">Uncharacterized protein</fullName>
    </submittedName>
</protein>
<dbReference type="Proteomes" id="UP000828390">
    <property type="component" value="Unassembled WGS sequence"/>
</dbReference>
<keyword evidence="2" id="KW-1185">Reference proteome</keyword>
<evidence type="ECO:0000313" key="1">
    <source>
        <dbReference type="EMBL" id="KAH3707866.1"/>
    </source>
</evidence>
<reference evidence="1" key="2">
    <citation type="submission" date="2020-11" db="EMBL/GenBank/DDBJ databases">
        <authorList>
            <person name="McCartney M.A."/>
            <person name="Auch B."/>
            <person name="Kono T."/>
            <person name="Mallez S."/>
            <person name="Becker A."/>
            <person name="Gohl D.M."/>
            <person name="Silverstein K.A.T."/>
            <person name="Koren S."/>
            <person name="Bechman K.B."/>
            <person name="Herman A."/>
            <person name="Abrahante J.E."/>
            <person name="Garbe J."/>
        </authorList>
    </citation>
    <scope>NUCLEOTIDE SEQUENCE</scope>
    <source>
        <strain evidence="1">Duluth1</strain>
        <tissue evidence="1">Whole animal</tissue>
    </source>
</reference>
<proteinExistence type="predicted"/>
<dbReference type="AlphaFoldDB" id="A0A9D4BL82"/>
<dbReference type="EMBL" id="JAIWYP010000014">
    <property type="protein sequence ID" value="KAH3707866.1"/>
    <property type="molecule type" value="Genomic_DNA"/>
</dbReference>
<organism evidence="1 2">
    <name type="scientific">Dreissena polymorpha</name>
    <name type="common">Zebra mussel</name>
    <name type="synonym">Mytilus polymorpha</name>
    <dbReference type="NCBI Taxonomy" id="45954"/>
    <lineage>
        <taxon>Eukaryota</taxon>
        <taxon>Metazoa</taxon>
        <taxon>Spiralia</taxon>
        <taxon>Lophotrochozoa</taxon>
        <taxon>Mollusca</taxon>
        <taxon>Bivalvia</taxon>
        <taxon>Autobranchia</taxon>
        <taxon>Heteroconchia</taxon>
        <taxon>Euheterodonta</taxon>
        <taxon>Imparidentia</taxon>
        <taxon>Neoheterodontei</taxon>
        <taxon>Myida</taxon>
        <taxon>Dreissenoidea</taxon>
        <taxon>Dreissenidae</taxon>
        <taxon>Dreissena</taxon>
    </lineage>
</organism>
<comment type="caution">
    <text evidence="1">The sequence shown here is derived from an EMBL/GenBank/DDBJ whole genome shotgun (WGS) entry which is preliminary data.</text>
</comment>
<name>A0A9D4BL82_DREPO</name>
<reference evidence="1" key="1">
    <citation type="journal article" date="2019" name="bioRxiv">
        <title>The Genome of the Zebra Mussel, Dreissena polymorpha: A Resource for Invasive Species Research.</title>
        <authorList>
            <person name="McCartney M.A."/>
            <person name="Auch B."/>
            <person name="Kono T."/>
            <person name="Mallez S."/>
            <person name="Zhang Y."/>
            <person name="Obille A."/>
            <person name="Becker A."/>
            <person name="Abrahante J.E."/>
            <person name="Garbe J."/>
            <person name="Badalamenti J.P."/>
            <person name="Herman A."/>
            <person name="Mangelson H."/>
            <person name="Liachko I."/>
            <person name="Sullivan S."/>
            <person name="Sone E.D."/>
            <person name="Koren S."/>
            <person name="Silverstein K.A.T."/>
            <person name="Beckman K.B."/>
            <person name="Gohl D.M."/>
        </authorList>
    </citation>
    <scope>NUCLEOTIDE SEQUENCE</scope>
    <source>
        <strain evidence="1">Duluth1</strain>
        <tissue evidence="1">Whole animal</tissue>
    </source>
</reference>
<evidence type="ECO:0000313" key="2">
    <source>
        <dbReference type="Proteomes" id="UP000828390"/>
    </source>
</evidence>
<accession>A0A9D4BL82</accession>
<sequence length="56" mass="6392">MPWHTELDAYTTASDLSAIFGLCLGTRNWMPIPLLVTCRRSLVYALARGTEYLYHC</sequence>
<gene>
    <name evidence="1" type="ORF">DPMN_067285</name>
</gene>